<accession>A0A1K1NFX1</accession>
<organism evidence="17 18">
    <name type="scientific">Ruminococcus flavefaciens</name>
    <dbReference type="NCBI Taxonomy" id="1265"/>
    <lineage>
        <taxon>Bacteria</taxon>
        <taxon>Bacillati</taxon>
        <taxon>Bacillota</taxon>
        <taxon>Clostridia</taxon>
        <taxon>Eubacteriales</taxon>
        <taxon>Oscillospiraceae</taxon>
        <taxon>Ruminococcus</taxon>
    </lineage>
</organism>
<keyword evidence="10" id="KW-0573">Peptidoglycan synthesis</keyword>
<dbReference type="PANTHER" id="PTHR35333:SF4">
    <property type="entry name" value="SLR0121 PROTEIN"/>
    <property type="match status" value="1"/>
</dbReference>
<keyword evidence="8" id="KW-0378">Hydrolase</keyword>
<evidence type="ECO:0000256" key="7">
    <source>
        <dbReference type="ARBA" id="ARBA00022729"/>
    </source>
</evidence>
<dbReference type="InterPro" id="IPR037167">
    <property type="entry name" value="Peptidase_S11_C_sf"/>
</dbReference>
<evidence type="ECO:0000313" key="18">
    <source>
        <dbReference type="Proteomes" id="UP000183461"/>
    </source>
</evidence>
<feature type="transmembrane region" description="Helical" evidence="15">
    <location>
        <begin position="29"/>
        <end position="48"/>
    </location>
</feature>
<dbReference type="EMBL" id="FPIP01000004">
    <property type="protein sequence ID" value="SFW34228.1"/>
    <property type="molecule type" value="Genomic_DNA"/>
</dbReference>
<dbReference type="GO" id="GO:0071555">
    <property type="term" value="P:cell wall organization"/>
    <property type="evidence" value="ECO:0007669"/>
    <property type="project" value="UniProtKB-KW"/>
</dbReference>
<dbReference type="Gene3D" id="2.60.410.10">
    <property type="entry name" value="D-Ala-D-Ala carboxypeptidase, C-terminal domain"/>
    <property type="match status" value="1"/>
</dbReference>
<evidence type="ECO:0000256" key="10">
    <source>
        <dbReference type="ARBA" id="ARBA00022984"/>
    </source>
</evidence>
<feature type="binding site" evidence="13">
    <location>
        <position position="246"/>
    </location>
    <ligand>
        <name>substrate</name>
    </ligand>
</feature>
<evidence type="ECO:0000256" key="1">
    <source>
        <dbReference type="ARBA" id="ARBA00003217"/>
    </source>
</evidence>
<dbReference type="AlphaFoldDB" id="A0A1K1NFX1"/>
<keyword evidence="15" id="KW-0472">Membrane</keyword>
<dbReference type="GO" id="GO:0008360">
    <property type="term" value="P:regulation of cell shape"/>
    <property type="evidence" value="ECO:0007669"/>
    <property type="project" value="UniProtKB-KW"/>
</dbReference>
<keyword evidence="5 17" id="KW-0121">Carboxypeptidase</keyword>
<proteinExistence type="inferred from homology"/>
<name>A0A1K1NFX1_RUMFL</name>
<evidence type="ECO:0000256" key="11">
    <source>
        <dbReference type="ARBA" id="ARBA00023316"/>
    </source>
</evidence>
<dbReference type="PRINTS" id="PR00725">
    <property type="entry name" value="DADACBPTASE1"/>
</dbReference>
<dbReference type="SMART" id="SM00936">
    <property type="entry name" value="PBP5_C"/>
    <property type="match status" value="1"/>
</dbReference>
<feature type="domain" description="Peptidase S11 D-Ala-D-Ala carboxypeptidase A C-terminal" evidence="16">
    <location>
        <begin position="294"/>
        <end position="386"/>
    </location>
</feature>
<dbReference type="Pfam" id="PF07943">
    <property type="entry name" value="PBP5_C"/>
    <property type="match status" value="1"/>
</dbReference>
<dbReference type="InterPro" id="IPR012338">
    <property type="entry name" value="Beta-lactam/transpept-like"/>
</dbReference>
<dbReference type="InterPro" id="IPR015956">
    <property type="entry name" value="Peniciliin-bd_prot_C_sf"/>
</dbReference>
<evidence type="ECO:0000259" key="16">
    <source>
        <dbReference type="SMART" id="SM00936"/>
    </source>
</evidence>
<dbReference type="InterPro" id="IPR012907">
    <property type="entry name" value="Peptidase_S11_C"/>
</dbReference>
<evidence type="ECO:0000256" key="13">
    <source>
        <dbReference type="PIRSR" id="PIRSR618044-2"/>
    </source>
</evidence>
<evidence type="ECO:0000256" key="5">
    <source>
        <dbReference type="ARBA" id="ARBA00022645"/>
    </source>
</evidence>
<evidence type="ECO:0000256" key="8">
    <source>
        <dbReference type="ARBA" id="ARBA00022801"/>
    </source>
</evidence>
<keyword evidence="9" id="KW-0133">Cell shape</keyword>
<dbReference type="GO" id="GO:0009002">
    <property type="term" value="F:serine-type D-Ala-D-Ala carboxypeptidase activity"/>
    <property type="evidence" value="ECO:0007669"/>
    <property type="project" value="UniProtKB-EC"/>
</dbReference>
<protein>
    <recommendedName>
        <fullName evidence="4">serine-type D-Ala-D-Ala carboxypeptidase</fullName>
        <ecNumber evidence="4">3.4.16.4</ecNumber>
    </recommendedName>
</protein>
<dbReference type="GO" id="GO:0046677">
    <property type="term" value="P:response to antibiotic"/>
    <property type="evidence" value="ECO:0007669"/>
    <property type="project" value="InterPro"/>
</dbReference>
<comment type="similarity">
    <text evidence="3 14">Belongs to the peptidase S11 family.</text>
</comment>
<evidence type="ECO:0000256" key="2">
    <source>
        <dbReference type="ARBA" id="ARBA00004752"/>
    </source>
</evidence>
<dbReference type="GO" id="GO:0009252">
    <property type="term" value="P:peptidoglycan biosynthetic process"/>
    <property type="evidence" value="ECO:0007669"/>
    <property type="project" value="UniProtKB-UniPathway"/>
</dbReference>
<dbReference type="InterPro" id="IPR018044">
    <property type="entry name" value="Peptidase_S11"/>
</dbReference>
<keyword evidence="15" id="KW-0812">Transmembrane</keyword>
<dbReference type="EC" id="3.4.16.4" evidence="4"/>
<dbReference type="InterPro" id="IPR000871">
    <property type="entry name" value="Beta-lactam_class-A"/>
</dbReference>
<comment type="pathway">
    <text evidence="2">Cell wall biogenesis; peptidoglycan biosynthesis.</text>
</comment>
<evidence type="ECO:0000256" key="6">
    <source>
        <dbReference type="ARBA" id="ARBA00022670"/>
    </source>
</evidence>
<evidence type="ECO:0000256" key="3">
    <source>
        <dbReference type="ARBA" id="ARBA00007164"/>
    </source>
</evidence>
<evidence type="ECO:0000256" key="14">
    <source>
        <dbReference type="RuleBase" id="RU004016"/>
    </source>
</evidence>
<keyword evidence="6" id="KW-0645">Protease</keyword>
<keyword evidence="11" id="KW-0961">Cell wall biogenesis/degradation</keyword>
<dbReference type="UniPathway" id="UPA00219"/>
<keyword evidence="15" id="KW-1133">Transmembrane helix</keyword>
<evidence type="ECO:0000256" key="9">
    <source>
        <dbReference type="ARBA" id="ARBA00022960"/>
    </source>
</evidence>
<dbReference type="GO" id="GO:0008800">
    <property type="term" value="F:beta-lactamase activity"/>
    <property type="evidence" value="ECO:0007669"/>
    <property type="project" value="InterPro"/>
</dbReference>
<dbReference type="SUPFAM" id="SSF56601">
    <property type="entry name" value="beta-lactamase/transpeptidase-like"/>
    <property type="match status" value="1"/>
</dbReference>
<dbReference type="GO" id="GO:0030655">
    <property type="term" value="P:beta-lactam antibiotic catabolic process"/>
    <property type="evidence" value="ECO:0007669"/>
    <property type="project" value="InterPro"/>
</dbReference>
<evidence type="ECO:0000256" key="12">
    <source>
        <dbReference type="ARBA" id="ARBA00034000"/>
    </source>
</evidence>
<keyword evidence="7" id="KW-0732">Signal</keyword>
<evidence type="ECO:0000256" key="15">
    <source>
        <dbReference type="SAM" id="Phobius"/>
    </source>
</evidence>
<dbReference type="PANTHER" id="PTHR35333">
    <property type="entry name" value="BETA-LACTAMASE"/>
    <property type="match status" value="1"/>
</dbReference>
<evidence type="ECO:0000313" key="17">
    <source>
        <dbReference type="EMBL" id="SFW34228.1"/>
    </source>
</evidence>
<dbReference type="Proteomes" id="UP000183461">
    <property type="component" value="Unassembled WGS sequence"/>
</dbReference>
<dbReference type="InterPro" id="IPR001967">
    <property type="entry name" value="Peptidase_S11_N"/>
</dbReference>
<reference evidence="17 18" key="1">
    <citation type="submission" date="2016-11" db="EMBL/GenBank/DDBJ databases">
        <authorList>
            <person name="Jaros S."/>
            <person name="Januszkiewicz K."/>
            <person name="Wedrychowicz H."/>
        </authorList>
    </citation>
    <scope>NUCLEOTIDE SEQUENCE [LARGE SCALE GENOMIC DNA]</scope>
    <source>
        <strain evidence="17 18">YL228</strain>
    </source>
</reference>
<dbReference type="Pfam" id="PF00768">
    <property type="entry name" value="Peptidase_S11"/>
    <property type="match status" value="1"/>
</dbReference>
<evidence type="ECO:0000256" key="4">
    <source>
        <dbReference type="ARBA" id="ARBA00012448"/>
    </source>
</evidence>
<dbReference type="SUPFAM" id="SSF69189">
    <property type="entry name" value="Penicillin-binding protein associated domain"/>
    <property type="match status" value="1"/>
</dbReference>
<sequence length="403" mass="44453">MLLLYLLFIHFFAGIRILSFEVMNMLKKLRNIAVILVFAALSALFMGANAKEEPQPQAYVLMEAETHTVLNELNADKRLNAGYLTKLMSVLLIAEDIQNGEYSLADELTASESVTNTKGAVIWLESGDKMSVEELLKSVIIGNANDAMTVLAEKSSGSTESFVMDMNAKAFDLGLRDTRFVSPYGYYSAEEYTTARDMAVICCELAKYDFLTPMFSTWRDFVKGGKTELVSENALIRTYDRHIGFKACHSDETGYCAAEGGRNESGSTFVSVVLGAENADISLGTAKKLVRSGFSGYKVAFTMFPDEMLTPVKVKNGTSAAVEIYLNEQGKTVVPKGSGELRARVVIPEYLTAPVKIGQPIGTAAFYNDDTLVYESELLTKSAVPKLSYKYILYKLLDKMMEK</sequence>
<comment type="function">
    <text evidence="1">Removes C-terminal D-alanyl residues from sugar-peptide cell wall precursors.</text>
</comment>
<dbReference type="Gene3D" id="3.40.710.10">
    <property type="entry name" value="DD-peptidase/beta-lactamase superfamily"/>
    <property type="match status" value="1"/>
</dbReference>
<gene>
    <name evidence="17" type="ORF">SAMN02910280_1963</name>
</gene>
<comment type="catalytic activity">
    <reaction evidence="12">
        <text>Preferential cleavage: (Ac)2-L-Lys-D-Ala-|-D-Ala. Also transpeptidation of peptidyl-alanyl moieties that are N-acyl substituents of D-alanine.</text>
        <dbReference type="EC" id="3.4.16.4"/>
    </reaction>
</comment>
<dbReference type="GO" id="GO:0006508">
    <property type="term" value="P:proteolysis"/>
    <property type="evidence" value="ECO:0007669"/>
    <property type="project" value="UniProtKB-KW"/>
</dbReference>